<evidence type="ECO:0000313" key="3">
    <source>
        <dbReference type="Proteomes" id="UP000623307"/>
    </source>
</evidence>
<protein>
    <submittedName>
        <fullName evidence="2">Uncharacterized protein</fullName>
    </submittedName>
</protein>
<dbReference type="RefSeq" id="WP_063237339.1">
    <property type="nucleotide sequence ID" value="NZ_CP032518.1"/>
</dbReference>
<gene>
    <name evidence="2" type="ORF">CO2235_MP50060</name>
    <name evidence="1" type="ORF">JTE92_10685</name>
</gene>
<name>A0A375GLI6_9BURK</name>
<dbReference type="GeneID" id="303489993"/>
<proteinExistence type="predicted"/>
<dbReference type="EMBL" id="OGUS01000140">
    <property type="protein sequence ID" value="SPC20873.1"/>
    <property type="molecule type" value="Genomic_DNA"/>
</dbReference>
<evidence type="ECO:0000313" key="2">
    <source>
        <dbReference type="EMBL" id="SPC20873.1"/>
    </source>
</evidence>
<keyword evidence="3" id="KW-1185">Reference proteome</keyword>
<sequence>MTPLPPAPDSTPLLENGEAYFPRASGAIAHARQSELVETFILFDGEAGKKLHAALLAAARRRVRVAVAVDGFGPHHLPPESGESG</sequence>
<dbReference type="Gene3D" id="3.30.870.10">
    <property type="entry name" value="Endonuclease Chain A"/>
    <property type="match status" value="1"/>
</dbReference>
<dbReference type="Proteomes" id="UP000256862">
    <property type="component" value="Plasmid CO2235_mp"/>
</dbReference>
<reference evidence="2" key="1">
    <citation type="submission" date="2018-01" db="EMBL/GenBank/DDBJ databases">
        <authorList>
            <person name="Clerissi C."/>
        </authorList>
    </citation>
    <scope>NUCLEOTIDE SEQUENCE</scope>
    <source>
        <strain evidence="2">Cupriavidus oxalaticus LMG 2235</strain>
    </source>
</reference>
<accession>A0A375GLI6</accession>
<dbReference type="Proteomes" id="UP000623307">
    <property type="component" value="Chromosome 1"/>
</dbReference>
<reference evidence="1 3" key="2">
    <citation type="submission" date="2021-02" db="EMBL/GenBank/DDBJ databases">
        <title>Complete Genome Sequence of Cupriavidus oxalaticus Strain Ox1, a Soil Oxalate-Degrading Species.</title>
        <authorList>
            <person name="Palmieri F."/>
            <person name="Udriet P."/>
            <person name="Deuasquier M."/>
            <person name="Beaudoing E."/>
            <person name="Johnson S.L."/>
            <person name="Davenport K.W."/>
            <person name="Chain P.S."/>
            <person name="Bindschedler S."/>
            <person name="Junier P."/>
        </authorList>
    </citation>
    <scope>NUCLEOTIDE SEQUENCE [LARGE SCALE GENOMIC DNA]</scope>
    <source>
        <strain evidence="1 3">Ox1</strain>
    </source>
</reference>
<dbReference type="AlphaFoldDB" id="A0A375GLI6"/>
<evidence type="ECO:0000313" key="1">
    <source>
        <dbReference type="EMBL" id="QRQ91083.1"/>
    </source>
</evidence>
<dbReference type="SUPFAM" id="SSF56024">
    <property type="entry name" value="Phospholipase D/nuclease"/>
    <property type="match status" value="1"/>
</dbReference>
<organism evidence="2">
    <name type="scientific">Cupriavidus oxalaticus</name>
    <dbReference type="NCBI Taxonomy" id="96344"/>
    <lineage>
        <taxon>Bacteria</taxon>
        <taxon>Pseudomonadati</taxon>
        <taxon>Pseudomonadota</taxon>
        <taxon>Betaproteobacteria</taxon>
        <taxon>Burkholderiales</taxon>
        <taxon>Burkholderiaceae</taxon>
        <taxon>Cupriavidus</taxon>
    </lineage>
</organism>
<dbReference type="EMBL" id="CP069811">
    <property type="protein sequence ID" value="QRQ91083.1"/>
    <property type="molecule type" value="Genomic_DNA"/>
</dbReference>